<protein>
    <recommendedName>
        <fullName evidence="1">Ig-like domain-containing protein</fullName>
    </recommendedName>
</protein>
<dbReference type="InterPro" id="IPR003599">
    <property type="entry name" value="Ig_sub"/>
</dbReference>
<dbReference type="InterPro" id="IPR007110">
    <property type="entry name" value="Ig-like_dom"/>
</dbReference>
<dbReference type="Proteomes" id="UP000225706">
    <property type="component" value="Unassembled WGS sequence"/>
</dbReference>
<sequence>MPSILSEVPIIEKHPESCTVQLGKDCKLFCHVMGKNLKYRWYRRSRCLEGETSSVLHIRKAAMNDAGQYSCIISNDKESVITWATVDVISVISSPKVR</sequence>
<proteinExistence type="predicted"/>
<organism evidence="2 3">
    <name type="scientific">Stylophora pistillata</name>
    <name type="common">Smooth cauliflower coral</name>
    <dbReference type="NCBI Taxonomy" id="50429"/>
    <lineage>
        <taxon>Eukaryota</taxon>
        <taxon>Metazoa</taxon>
        <taxon>Cnidaria</taxon>
        <taxon>Anthozoa</taxon>
        <taxon>Hexacorallia</taxon>
        <taxon>Scleractinia</taxon>
        <taxon>Astrocoeniina</taxon>
        <taxon>Pocilloporidae</taxon>
        <taxon>Stylophora</taxon>
    </lineage>
</organism>
<dbReference type="OrthoDB" id="2152335at2759"/>
<keyword evidence="3" id="KW-1185">Reference proteome</keyword>
<dbReference type="SMART" id="SM00409">
    <property type="entry name" value="IG"/>
    <property type="match status" value="1"/>
</dbReference>
<comment type="caution">
    <text evidence="2">The sequence shown here is derived from an EMBL/GenBank/DDBJ whole genome shotgun (WGS) entry which is preliminary data.</text>
</comment>
<dbReference type="Gene3D" id="2.60.40.10">
    <property type="entry name" value="Immunoglobulins"/>
    <property type="match status" value="1"/>
</dbReference>
<gene>
    <name evidence="2" type="ORF">AWC38_SpisGene13333</name>
</gene>
<dbReference type="EMBL" id="LSMT01000249">
    <property type="protein sequence ID" value="PFX22160.1"/>
    <property type="molecule type" value="Genomic_DNA"/>
</dbReference>
<dbReference type="Pfam" id="PF13927">
    <property type="entry name" value="Ig_3"/>
    <property type="match status" value="1"/>
</dbReference>
<dbReference type="PROSITE" id="PS50835">
    <property type="entry name" value="IG_LIKE"/>
    <property type="match status" value="1"/>
</dbReference>
<evidence type="ECO:0000259" key="1">
    <source>
        <dbReference type="PROSITE" id="PS50835"/>
    </source>
</evidence>
<dbReference type="InterPro" id="IPR036179">
    <property type="entry name" value="Ig-like_dom_sf"/>
</dbReference>
<dbReference type="AlphaFoldDB" id="A0A2B4S027"/>
<accession>A0A2B4S027</accession>
<reference evidence="3" key="1">
    <citation type="journal article" date="2017" name="bioRxiv">
        <title>Comparative analysis of the genomes of Stylophora pistillata and Acropora digitifera provides evidence for extensive differences between species of corals.</title>
        <authorList>
            <person name="Voolstra C.R."/>
            <person name="Li Y."/>
            <person name="Liew Y.J."/>
            <person name="Baumgarten S."/>
            <person name="Zoccola D."/>
            <person name="Flot J.-F."/>
            <person name="Tambutte S."/>
            <person name="Allemand D."/>
            <person name="Aranda M."/>
        </authorList>
    </citation>
    <scope>NUCLEOTIDE SEQUENCE [LARGE SCALE GENOMIC DNA]</scope>
</reference>
<evidence type="ECO:0000313" key="2">
    <source>
        <dbReference type="EMBL" id="PFX22160.1"/>
    </source>
</evidence>
<name>A0A2B4S027_STYPI</name>
<feature type="domain" description="Ig-like" evidence="1">
    <location>
        <begin position="9"/>
        <end position="82"/>
    </location>
</feature>
<dbReference type="InterPro" id="IPR013783">
    <property type="entry name" value="Ig-like_fold"/>
</dbReference>
<evidence type="ECO:0000313" key="3">
    <source>
        <dbReference type="Proteomes" id="UP000225706"/>
    </source>
</evidence>
<dbReference type="SUPFAM" id="SSF48726">
    <property type="entry name" value="Immunoglobulin"/>
    <property type="match status" value="1"/>
</dbReference>